<accession>A0A0L0D0G6</accession>
<gene>
    <name evidence="2" type="ORF">PFLG_03166</name>
</gene>
<organism evidence="2 3">
    <name type="scientific">Plasmodium falciparum RAJ116</name>
    <dbReference type="NCBI Taxonomy" id="580058"/>
    <lineage>
        <taxon>Eukaryota</taxon>
        <taxon>Sar</taxon>
        <taxon>Alveolata</taxon>
        <taxon>Apicomplexa</taxon>
        <taxon>Aconoidasida</taxon>
        <taxon>Haemosporida</taxon>
        <taxon>Plasmodiidae</taxon>
        <taxon>Plasmodium</taxon>
        <taxon>Plasmodium (Laverania)</taxon>
    </lineage>
</organism>
<protein>
    <submittedName>
        <fullName evidence="2">Uncharacterized protein</fullName>
    </submittedName>
</protein>
<evidence type="ECO:0000313" key="3">
    <source>
        <dbReference type="Proteomes" id="UP000054566"/>
    </source>
</evidence>
<keyword evidence="1" id="KW-0175">Coiled coil</keyword>
<evidence type="ECO:0000313" key="2">
    <source>
        <dbReference type="EMBL" id="KNC38185.1"/>
    </source>
</evidence>
<reference evidence="3" key="1">
    <citation type="submission" date="2015-07" db="EMBL/GenBank/DDBJ databases">
        <title>Annotation of Plasmodium falciparum RAJ116.</title>
        <authorList>
            <consortium name="The Broad Institute Genome Sequencing Platform"/>
            <person name="Volkman S.K."/>
            <person name="Neafsey D.E."/>
            <person name="Dash A.P."/>
            <person name="Chitnis C.E."/>
            <person name="Hartl D.L."/>
            <person name="Young S.K."/>
            <person name="Zeng Q."/>
            <person name="Koehrsen M."/>
            <person name="Alvarado L."/>
            <person name="Berlin A."/>
            <person name="Borenstein D."/>
            <person name="Chapman S.B."/>
            <person name="Chen Z."/>
            <person name="Engels R."/>
            <person name="Freedman E."/>
            <person name="Gellesch M."/>
            <person name="Goldberg J."/>
            <person name="Griggs A."/>
            <person name="Gujja S."/>
            <person name="Heilman E.R."/>
            <person name="Heiman D.I."/>
            <person name="Howarth C."/>
            <person name="Jen D."/>
            <person name="Larson L."/>
            <person name="Mehta T."/>
            <person name="Neiman D."/>
            <person name="Park D."/>
            <person name="Pearson M."/>
            <person name="Roberts A."/>
            <person name="Saif S."/>
            <person name="Shea T."/>
            <person name="Shenoy N."/>
            <person name="Sisk P."/>
            <person name="Stolte C."/>
            <person name="Sykes S."/>
            <person name="Walk T."/>
            <person name="White J."/>
            <person name="Yandava C."/>
            <person name="Haas B."/>
            <person name="Henn M.R."/>
            <person name="Nusbaum C."/>
            <person name="Birren B."/>
        </authorList>
    </citation>
    <scope>NUCLEOTIDE SEQUENCE [LARGE SCALE GENOMIC DNA]</scope>
    <source>
        <strain evidence="3">RAJ116</strain>
    </source>
</reference>
<proteinExistence type="predicted"/>
<dbReference type="Proteomes" id="UP000054566">
    <property type="component" value="Unassembled WGS sequence"/>
</dbReference>
<dbReference type="OrthoDB" id="385684at2759"/>
<dbReference type="AlphaFoldDB" id="A0A0L0D0G6"/>
<feature type="coiled-coil region" evidence="1">
    <location>
        <begin position="52"/>
        <end position="136"/>
    </location>
</feature>
<sequence length="290" mass="34897">MLSEINSIQNNIHTYIQEANKSFDKFKIICDQNVNDLLNKLSLGDLNYMNHLKNLQNEIRNMNLEKNFMLDKSKKIDEEEKKLDILKVNISNINNSLYKLKKYYEEALFQKVKEKAEIQKENIEKIKQEINTLSDVFKKPFFFIQLNTDSSQHEKDINNNVETYKNNIDEIYNVFIQSYNLIQKYSSEIFSSTLNYIQTKEIKEKSIKEQNQLNQNEKEASVLLKNIKINETIKLFKQIKNERQNDVHNIKEDYNLLQQYLNYMKNEMEQLKKYKNDVHMDKNYVENNTW</sequence>
<reference evidence="3" key="2">
    <citation type="submission" date="2015-07" db="EMBL/GenBank/DDBJ databases">
        <title>The genome sequence of Plasmodium falciparum RAJ116.</title>
        <authorList>
            <consortium name="The Broad Institute Genome Sequencing Platform"/>
            <person name="Volkman S.K."/>
            <person name="Neafsey D.E."/>
            <person name="Dash A.P."/>
            <person name="Chitnis C.E."/>
            <person name="Hartl D.L."/>
            <person name="Young S.K."/>
            <person name="Kodira C.D."/>
            <person name="Zeng Q."/>
            <person name="Koehrsen M."/>
            <person name="Godfrey P."/>
            <person name="Alvarado L."/>
            <person name="Berlin A."/>
            <person name="Borenstein D."/>
            <person name="Chen Z."/>
            <person name="Engels R."/>
            <person name="Freedman E."/>
            <person name="Gellesch M."/>
            <person name="Goldberg J."/>
            <person name="Griggs A."/>
            <person name="Gujja S."/>
            <person name="Heiman D."/>
            <person name="Hepburn T."/>
            <person name="Howarth C."/>
            <person name="Jen D."/>
            <person name="Larson L."/>
            <person name="Lewis B."/>
            <person name="Mehta T."/>
            <person name="Park D."/>
            <person name="Pearson M."/>
            <person name="Roberts A."/>
            <person name="Saif S."/>
            <person name="Shea T."/>
            <person name="Shenoy N."/>
            <person name="Sisk P."/>
            <person name="Stolte C."/>
            <person name="Sykes S."/>
            <person name="Walk T."/>
            <person name="White J."/>
            <person name="Yandava C."/>
            <person name="Wirth D.F."/>
            <person name="Nusbaum C."/>
            <person name="Birren B."/>
        </authorList>
    </citation>
    <scope>NUCLEOTIDE SEQUENCE [LARGE SCALE GENOMIC DNA]</scope>
    <source>
        <strain evidence="3">RAJ116</strain>
    </source>
</reference>
<evidence type="ECO:0000256" key="1">
    <source>
        <dbReference type="SAM" id="Coils"/>
    </source>
</evidence>
<name>A0A0L0D0G6_PLAFA</name>
<dbReference type="EMBL" id="GG664950">
    <property type="protein sequence ID" value="KNC38185.1"/>
    <property type="molecule type" value="Genomic_DNA"/>
</dbReference>